<name>A0A6J7R2D2_9ZZZZ</name>
<evidence type="ECO:0000313" key="1">
    <source>
        <dbReference type="EMBL" id="CAB5023535.1"/>
    </source>
</evidence>
<reference evidence="1" key="1">
    <citation type="submission" date="2020-05" db="EMBL/GenBank/DDBJ databases">
        <authorList>
            <person name="Chiriac C."/>
            <person name="Salcher M."/>
            <person name="Ghai R."/>
            <person name="Kavagutti S V."/>
        </authorList>
    </citation>
    <scope>NUCLEOTIDE SEQUENCE</scope>
</reference>
<dbReference type="AlphaFoldDB" id="A0A6J7R2D2"/>
<sequence>MNAETPAMASWANEICPTQPVRTTLERAIITEIIETMSAKRHAPLRVSINETPTAVPITVHRIGCSAIGAEGWNRSSSAPRVGSARPRSVIAMRMRMNGSASGMPARGNQFGTALETVEKWRSAAWSIPISSPARVAIVNDAIPPSRAAASAGTTRRDVETTSSCLVTDAMRITATPESTVAIIQLTAARRSGERPARTAARSFSAAARVDKPNFVQR</sequence>
<organism evidence="1">
    <name type="scientific">freshwater metagenome</name>
    <dbReference type="NCBI Taxonomy" id="449393"/>
    <lineage>
        <taxon>unclassified sequences</taxon>
        <taxon>metagenomes</taxon>
        <taxon>ecological metagenomes</taxon>
    </lineage>
</organism>
<accession>A0A6J7R2D2</accession>
<protein>
    <submittedName>
        <fullName evidence="1">Unannotated protein</fullName>
    </submittedName>
</protein>
<dbReference type="EMBL" id="CAFBPF010000213">
    <property type="protein sequence ID" value="CAB5023535.1"/>
    <property type="molecule type" value="Genomic_DNA"/>
</dbReference>
<proteinExistence type="predicted"/>
<gene>
    <name evidence="1" type="ORF">UFOPK4071_01365</name>
</gene>